<evidence type="ECO:0008006" key="5">
    <source>
        <dbReference type="Google" id="ProtNLM"/>
    </source>
</evidence>
<sequence>MTMRAPRRRQAWLALAMPALLAGCVAVPVDSGPAYGSAVISSGYPYAAPYYGPYGPYAPYGPAFRPAPFYRAWPHHHHFHPHGGAWHSHQGAPNRPGHGFRR</sequence>
<evidence type="ECO:0000313" key="4">
    <source>
        <dbReference type="Proteomes" id="UP000198284"/>
    </source>
</evidence>
<dbReference type="Proteomes" id="UP000198284">
    <property type="component" value="Unassembled WGS sequence"/>
</dbReference>
<evidence type="ECO:0000256" key="1">
    <source>
        <dbReference type="SAM" id="MobiDB-lite"/>
    </source>
</evidence>
<dbReference type="AlphaFoldDB" id="A0A239F4A5"/>
<evidence type="ECO:0000256" key="2">
    <source>
        <dbReference type="SAM" id="SignalP"/>
    </source>
</evidence>
<protein>
    <recommendedName>
        <fullName evidence="5">Lipoprotein</fullName>
    </recommendedName>
</protein>
<accession>A0A239F4A5</accession>
<keyword evidence="4" id="KW-1185">Reference proteome</keyword>
<organism evidence="3 4">
    <name type="scientific">Noviherbaspirillum humi</name>
    <dbReference type="NCBI Taxonomy" id="1688639"/>
    <lineage>
        <taxon>Bacteria</taxon>
        <taxon>Pseudomonadati</taxon>
        <taxon>Pseudomonadota</taxon>
        <taxon>Betaproteobacteria</taxon>
        <taxon>Burkholderiales</taxon>
        <taxon>Oxalobacteraceae</taxon>
        <taxon>Noviherbaspirillum</taxon>
    </lineage>
</organism>
<dbReference type="RefSeq" id="WP_089398671.1">
    <property type="nucleotide sequence ID" value="NZ_FZOT01000003.1"/>
</dbReference>
<gene>
    <name evidence="3" type="ORF">SAMN06265795_103171</name>
</gene>
<reference evidence="3 4" key="1">
    <citation type="submission" date="2017-06" db="EMBL/GenBank/DDBJ databases">
        <authorList>
            <person name="Kim H.J."/>
            <person name="Triplett B.A."/>
        </authorList>
    </citation>
    <scope>NUCLEOTIDE SEQUENCE [LARGE SCALE GENOMIC DNA]</scope>
    <source>
        <strain evidence="3 4">U15</strain>
    </source>
</reference>
<keyword evidence="2" id="KW-0732">Signal</keyword>
<dbReference type="PROSITE" id="PS51257">
    <property type="entry name" value="PROKAR_LIPOPROTEIN"/>
    <property type="match status" value="1"/>
</dbReference>
<feature type="region of interest" description="Disordered" evidence="1">
    <location>
        <begin position="81"/>
        <end position="102"/>
    </location>
</feature>
<name>A0A239F4A5_9BURK</name>
<evidence type="ECO:0000313" key="3">
    <source>
        <dbReference type="EMBL" id="SNS51677.1"/>
    </source>
</evidence>
<feature type="chain" id="PRO_5012014667" description="Lipoprotein" evidence="2">
    <location>
        <begin position="23"/>
        <end position="102"/>
    </location>
</feature>
<feature type="signal peptide" evidence="2">
    <location>
        <begin position="1"/>
        <end position="22"/>
    </location>
</feature>
<dbReference type="EMBL" id="FZOT01000003">
    <property type="protein sequence ID" value="SNS51677.1"/>
    <property type="molecule type" value="Genomic_DNA"/>
</dbReference>
<proteinExistence type="predicted"/>